<gene>
    <name evidence="1" type="ORF">COT97_00190</name>
</gene>
<name>A0A2H0V6G9_9BACT</name>
<dbReference type="EMBL" id="PFAP01000001">
    <property type="protein sequence ID" value="PIR94665.1"/>
    <property type="molecule type" value="Genomic_DNA"/>
</dbReference>
<dbReference type="Gene3D" id="1.10.3210.10">
    <property type="entry name" value="Hypothetical protein af1432"/>
    <property type="match status" value="1"/>
</dbReference>
<dbReference type="Proteomes" id="UP000229901">
    <property type="component" value="Unassembled WGS sequence"/>
</dbReference>
<evidence type="ECO:0008006" key="3">
    <source>
        <dbReference type="Google" id="ProtNLM"/>
    </source>
</evidence>
<proteinExistence type="predicted"/>
<evidence type="ECO:0000313" key="1">
    <source>
        <dbReference type="EMBL" id="PIR94665.1"/>
    </source>
</evidence>
<sequence length="175" mass="20035">MTKSLNVKFEQAVSLLIQHMPVSDESSRKPIIFHDIRVGVYLYNQGYSENIVLAGLLHDTIEWSSATKEMIEKEFGSLVLKLILANTKDDSISDKAEKTTELITRCIGVGLEALIIKAADILDSYRWYSSQESIDQLKYCQRNADAIFKYKPANFNDKIFDELNQWRGKYSDLSE</sequence>
<organism evidence="1 2">
    <name type="scientific">Candidatus Falkowbacteria bacterium CG10_big_fil_rev_8_21_14_0_10_39_11</name>
    <dbReference type="NCBI Taxonomy" id="1974565"/>
    <lineage>
        <taxon>Bacteria</taxon>
        <taxon>Candidatus Falkowiibacteriota</taxon>
    </lineage>
</organism>
<reference evidence="2" key="1">
    <citation type="submission" date="2017-09" db="EMBL/GenBank/DDBJ databases">
        <title>Depth-based differentiation of microbial function through sediment-hosted aquifers and enrichment of novel symbionts in the deep terrestrial subsurface.</title>
        <authorList>
            <person name="Probst A.J."/>
            <person name="Ladd B."/>
            <person name="Jarett J.K."/>
            <person name="Geller-Mcgrath D.E."/>
            <person name="Sieber C.M.K."/>
            <person name="Emerson J.B."/>
            <person name="Anantharaman K."/>
            <person name="Thomas B.C."/>
            <person name="Malmstrom R."/>
            <person name="Stieglmeier M."/>
            <person name="Klingl A."/>
            <person name="Woyke T."/>
            <person name="Ryan C.M."/>
            <person name="Banfield J.F."/>
        </authorList>
    </citation>
    <scope>NUCLEOTIDE SEQUENCE [LARGE SCALE GENOMIC DNA]</scope>
</reference>
<dbReference type="SUPFAM" id="SSF109604">
    <property type="entry name" value="HD-domain/PDEase-like"/>
    <property type="match status" value="1"/>
</dbReference>
<dbReference type="GO" id="GO:0008893">
    <property type="term" value="F:guanosine-3',5'-bis(diphosphate) 3'-diphosphatase activity"/>
    <property type="evidence" value="ECO:0007669"/>
    <property type="project" value="TreeGrafter"/>
</dbReference>
<evidence type="ECO:0000313" key="2">
    <source>
        <dbReference type="Proteomes" id="UP000229901"/>
    </source>
</evidence>
<protein>
    <recommendedName>
        <fullName evidence="3">HD/PDEase domain-containing protein</fullName>
    </recommendedName>
</protein>
<dbReference type="InterPro" id="IPR052194">
    <property type="entry name" value="MESH1"/>
</dbReference>
<dbReference type="Pfam" id="PF13328">
    <property type="entry name" value="HD_4"/>
    <property type="match status" value="1"/>
</dbReference>
<comment type="caution">
    <text evidence="1">The sequence shown here is derived from an EMBL/GenBank/DDBJ whole genome shotgun (WGS) entry which is preliminary data.</text>
</comment>
<accession>A0A2H0V6G9</accession>
<dbReference type="AlphaFoldDB" id="A0A2H0V6G9"/>
<dbReference type="PANTHER" id="PTHR46246">
    <property type="entry name" value="GUANOSINE-3',5'-BIS(DIPHOSPHATE) 3'-PYROPHOSPHOHYDROLASE MESH1"/>
    <property type="match status" value="1"/>
</dbReference>
<dbReference type="PANTHER" id="PTHR46246:SF1">
    <property type="entry name" value="GUANOSINE-3',5'-BIS(DIPHOSPHATE) 3'-PYROPHOSPHOHYDROLASE MESH1"/>
    <property type="match status" value="1"/>
</dbReference>